<sequence>MNASQYPESDLTEKIIAAAIEVHRILGPGFNEDVYEEAFAHELMIRNIPFSRQKEYKISYKDIVAKTFRPDFVVDNRVIVELKAVSELLPIFKAQILSYLKATNLQIGLLINFNVRILKDGIKRLINPNVK</sequence>
<dbReference type="AlphaFoldDB" id="X1VKX7"/>
<protein>
    <recommendedName>
        <fullName evidence="2">GxxExxY protein</fullName>
    </recommendedName>
</protein>
<reference evidence="1" key="1">
    <citation type="journal article" date="2014" name="Front. Microbiol.">
        <title>High frequency of phylogenetically diverse reductive dehalogenase-homologous genes in deep subseafloor sedimentary metagenomes.</title>
        <authorList>
            <person name="Kawai M."/>
            <person name="Futagami T."/>
            <person name="Toyoda A."/>
            <person name="Takaki Y."/>
            <person name="Nishi S."/>
            <person name="Hori S."/>
            <person name="Arai W."/>
            <person name="Tsubouchi T."/>
            <person name="Morono Y."/>
            <person name="Uchiyama I."/>
            <person name="Ito T."/>
            <person name="Fujiyama A."/>
            <person name="Inagaki F."/>
            <person name="Takami H."/>
        </authorList>
    </citation>
    <scope>NUCLEOTIDE SEQUENCE</scope>
    <source>
        <strain evidence="1">Expedition CK06-06</strain>
    </source>
</reference>
<dbReference type="Gene3D" id="3.40.91.30">
    <property type="match status" value="1"/>
</dbReference>
<dbReference type="Pfam" id="PF13366">
    <property type="entry name" value="PDDEXK_3"/>
    <property type="match status" value="1"/>
</dbReference>
<name>X1VKX7_9ZZZZ</name>
<proteinExistence type="predicted"/>
<comment type="caution">
    <text evidence="1">The sequence shown here is derived from an EMBL/GenBank/DDBJ whole genome shotgun (WGS) entry which is preliminary data.</text>
</comment>
<organism evidence="1">
    <name type="scientific">marine sediment metagenome</name>
    <dbReference type="NCBI Taxonomy" id="412755"/>
    <lineage>
        <taxon>unclassified sequences</taxon>
        <taxon>metagenomes</taxon>
        <taxon>ecological metagenomes</taxon>
    </lineage>
</organism>
<dbReference type="NCBIfam" id="TIGR04256">
    <property type="entry name" value="GxxExxY"/>
    <property type="match status" value="1"/>
</dbReference>
<evidence type="ECO:0008006" key="2">
    <source>
        <dbReference type="Google" id="ProtNLM"/>
    </source>
</evidence>
<accession>X1VKX7</accession>
<evidence type="ECO:0000313" key="1">
    <source>
        <dbReference type="EMBL" id="GAJ08805.1"/>
    </source>
</evidence>
<dbReference type="InterPro" id="IPR026350">
    <property type="entry name" value="GxxExxY"/>
</dbReference>
<gene>
    <name evidence="1" type="ORF">S12H4_41728</name>
</gene>
<dbReference type="EMBL" id="BARW01025458">
    <property type="protein sequence ID" value="GAJ08805.1"/>
    <property type="molecule type" value="Genomic_DNA"/>
</dbReference>